<keyword evidence="9 10" id="KW-0326">Glycosidase</keyword>
<dbReference type="Gene3D" id="2.60.40.1180">
    <property type="entry name" value="Golgi alpha-mannosidase II"/>
    <property type="match status" value="1"/>
</dbReference>
<evidence type="ECO:0000256" key="5">
    <source>
        <dbReference type="ARBA" id="ARBA00022801"/>
    </source>
</evidence>
<evidence type="ECO:0000256" key="8">
    <source>
        <dbReference type="ARBA" id="ARBA00023180"/>
    </source>
</evidence>
<dbReference type="InterPro" id="IPR028995">
    <property type="entry name" value="Glyco_hydro_57/38_cen_sf"/>
</dbReference>
<dbReference type="GO" id="GO:0030246">
    <property type="term" value="F:carbohydrate binding"/>
    <property type="evidence" value="ECO:0007669"/>
    <property type="project" value="InterPro"/>
</dbReference>
<dbReference type="Gene3D" id="2.60.40.1360">
    <property type="match status" value="1"/>
</dbReference>
<dbReference type="InterPro" id="IPR011682">
    <property type="entry name" value="Glyco_hydro_38_C"/>
</dbReference>
<dbReference type="SMART" id="SM00872">
    <property type="entry name" value="Alpha-mann_mid"/>
    <property type="match status" value="1"/>
</dbReference>
<dbReference type="InterPro" id="IPR011330">
    <property type="entry name" value="Glyco_hydro/deAcase_b/a-brl"/>
</dbReference>
<dbReference type="GO" id="GO:0006013">
    <property type="term" value="P:mannose metabolic process"/>
    <property type="evidence" value="ECO:0007669"/>
    <property type="project" value="InterPro"/>
</dbReference>
<dbReference type="FunFam" id="3.20.110.10:FF:000001">
    <property type="entry name" value="Alpha-mannosidase"/>
    <property type="match status" value="1"/>
</dbReference>
<evidence type="ECO:0000313" key="13">
    <source>
        <dbReference type="Proteomes" id="UP000265040"/>
    </source>
</evidence>
<dbReference type="AlphaFoldDB" id="A0A7N6B222"/>
<dbReference type="Ensembl" id="ENSATET00000068552.2">
    <property type="protein sequence ID" value="ENSATEP00000055972.1"/>
    <property type="gene ID" value="ENSATEG00000001947.3"/>
</dbReference>
<reference evidence="12" key="2">
    <citation type="submission" date="2025-08" db="UniProtKB">
        <authorList>
            <consortium name="Ensembl"/>
        </authorList>
    </citation>
    <scope>IDENTIFICATION</scope>
</reference>
<dbReference type="InterPro" id="IPR015341">
    <property type="entry name" value="Glyco_hydro_38_cen"/>
</dbReference>
<evidence type="ECO:0000256" key="2">
    <source>
        <dbReference type="ARBA" id="ARBA00009792"/>
    </source>
</evidence>
<dbReference type="Gene3D" id="2.70.98.30">
    <property type="entry name" value="Golgi alpha-mannosidase II, domain 4"/>
    <property type="match status" value="1"/>
</dbReference>
<dbReference type="Pfam" id="PF07748">
    <property type="entry name" value="Glyco_hydro_38C"/>
    <property type="match status" value="1"/>
</dbReference>
<dbReference type="InterPro" id="IPR000602">
    <property type="entry name" value="Glyco_hydro_38_N"/>
</dbReference>
<evidence type="ECO:0000256" key="3">
    <source>
        <dbReference type="ARBA" id="ARBA00022723"/>
    </source>
</evidence>
<dbReference type="PANTHER" id="PTHR11607">
    <property type="entry name" value="ALPHA-MANNOSIDASE"/>
    <property type="match status" value="1"/>
</dbReference>
<dbReference type="InterPro" id="IPR050843">
    <property type="entry name" value="Glycosyl_Hydrlase_38"/>
</dbReference>
<dbReference type="Pfam" id="PF21260">
    <property type="entry name" value="Laman-like_dom"/>
    <property type="match status" value="1"/>
</dbReference>
<dbReference type="GO" id="GO:0004559">
    <property type="term" value="F:alpha-mannosidase activity"/>
    <property type="evidence" value="ECO:0007669"/>
    <property type="project" value="UniProtKB-EC"/>
</dbReference>
<dbReference type="GO" id="GO:0005764">
    <property type="term" value="C:lysosome"/>
    <property type="evidence" value="ECO:0007669"/>
    <property type="project" value="TreeGrafter"/>
</dbReference>
<dbReference type="InterPro" id="IPR027291">
    <property type="entry name" value="Glyco_hydro_38_N_sf"/>
</dbReference>
<accession>A0A7N6B222</accession>
<organism evidence="12 13">
    <name type="scientific">Anabas testudineus</name>
    <name type="common">Climbing perch</name>
    <name type="synonym">Anthias testudineus</name>
    <dbReference type="NCBI Taxonomy" id="64144"/>
    <lineage>
        <taxon>Eukaryota</taxon>
        <taxon>Metazoa</taxon>
        <taxon>Chordata</taxon>
        <taxon>Craniata</taxon>
        <taxon>Vertebrata</taxon>
        <taxon>Euteleostomi</taxon>
        <taxon>Actinopterygii</taxon>
        <taxon>Neopterygii</taxon>
        <taxon>Teleostei</taxon>
        <taxon>Neoteleostei</taxon>
        <taxon>Acanthomorphata</taxon>
        <taxon>Anabantaria</taxon>
        <taxon>Anabantiformes</taxon>
        <taxon>Anabantoidei</taxon>
        <taxon>Anabantidae</taxon>
        <taxon>Anabas</taxon>
    </lineage>
</organism>
<comment type="similarity">
    <text evidence="2 10">Belongs to the glycosyl hydrolase 38 family.</text>
</comment>
<dbReference type="InterPro" id="IPR037094">
    <property type="entry name" value="Glyco_hydro_38_cen_sf"/>
</dbReference>
<evidence type="ECO:0000256" key="4">
    <source>
        <dbReference type="ARBA" id="ARBA00022729"/>
    </source>
</evidence>
<keyword evidence="13" id="KW-1185">Reference proteome</keyword>
<reference evidence="12" key="1">
    <citation type="submission" date="2021-04" db="EMBL/GenBank/DDBJ databases">
        <authorList>
            <consortium name="Wellcome Sanger Institute Data Sharing"/>
        </authorList>
    </citation>
    <scope>NUCLEOTIDE SEQUENCE [LARGE SCALE GENOMIC DNA]</scope>
</reference>
<comment type="cofactor">
    <cofactor evidence="10">
        <name>Zn(2+)</name>
        <dbReference type="ChEBI" id="CHEBI:29105"/>
    </cofactor>
    <text evidence="10">Binds 1 zinc ion per subunit.</text>
</comment>
<evidence type="ECO:0000313" key="12">
    <source>
        <dbReference type="Ensembl" id="ENSATEP00000055972.1"/>
    </source>
</evidence>
<evidence type="ECO:0000256" key="7">
    <source>
        <dbReference type="ARBA" id="ARBA00023157"/>
    </source>
</evidence>
<name>A0A7N6B222_ANATE</name>
<comment type="catalytic activity">
    <reaction evidence="1">
        <text>Hydrolysis of terminal, non-reducing alpha-D-mannose residues in alpha-D-mannosides.</text>
        <dbReference type="EC" id="3.2.1.24"/>
    </reaction>
</comment>
<dbReference type="SUPFAM" id="SSF74650">
    <property type="entry name" value="Galactose mutarotase-like"/>
    <property type="match status" value="1"/>
</dbReference>
<dbReference type="Gene3D" id="1.20.1270.50">
    <property type="entry name" value="Glycoside hydrolase family 38, central domain"/>
    <property type="match status" value="1"/>
</dbReference>
<evidence type="ECO:0000256" key="6">
    <source>
        <dbReference type="ARBA" id="ARBA00022833"/>
    </source>
</evidence>
<keyword evidence="3 10" id="KW-0479">Metal-binding</keyword>
<dbReference type="PANTHER" id="PTHR11607:SF3">
    <property type="entry name" value="LYSOSOMAL ALPHA-MANNOSIDASE"/>
    <property type="match status" value="1"/>
</dbReference>
<dbReference type="InterPro" id="IPR013780">
    <property type="entry name" value="Glyco_hydro_b"/>
</dbReference>
<proteinExistence type="inferred from homology"/>
<keyword evidence="5 10" id="KW-0378">Hydrolase</keyword>
<dbReference type="GeneTree" id="ENSGT01030000234638"/>
<keyword evidence="7" id="KW-1015">Disulfide bond</keyword>
<keyword evidence="8" id="KW-0325">Glycoprotein</keyword>
<keyword evidence="4" id="KW-0732">Signal</keyword>
<evidence type="ECO:0000259" key="11">
    <source>
        <dbReference type="SMART" id="SM00872"/>
    </source>
</evidence>
<dbReference type="SUPFAM" id="SSF88688">
    <property type="entry name" value="Families 57/38 glycoside transferase middle domain"/>
    <property type="match status" value="1"/>
</dbReference>
<dbReference type="Pfam" id="PF17677">
    <property type="entry name" value="Glyco_hydro38C2"/>
    <property type="match status" value="1"/>
</dbReference>
<dbReference type="EC" id="3.2.1.-" evidence="10"/>
<dbReference type="InterPro" id="IPR011013">
    <property type="entry name" value="Gal_mutarotase_sf_dom"/>
</dbReference>
<reference evidence="12" key="3">
    <citation type="submission" date="2025-09" db="UniProtKB">
        <authorList>
            <consortium name="Ensembl"/>
        </authorList>
    </citation>
    <scope>IDENTIFICATION</scope>
</reference>
<dbReference type="FunFam" id="2.70.98.30:FF:000003">
    <property type="entry name" value="Alpha-mannosidase"/>
    <property type="match status" value="1"/>
</dbReference>
<dbReference type="InterPro" id="IPR041147">
    <property type="entry name" value="GH38_C"/>
</dbReference>
<dbReference type="Gene3D" id="3.20.110.10">
    <property type="entry name" value="Glycoside hydrolase 38, N terminal domain"/>
    <property type="match status" value="1"/>
</dbReference>
<dbReference type="FunFam" id="1.20.1270.50:FF:000002">
    <property type="entry name" value="Alpha-mannosidase"/>
    <property type="match status" value="1"/>
</dbReference>
<dbReference type="CDD" id="cd10810">
    <property type="entry name" value="GH38N_AMII_LAM_like"/>
    <property type="match status" value="1"/>
</dbReference>
<evidence type="ECO:0000256" key="1">
    <source>
        <dbReference type="ARBA" id="ARBA00000365"/>
    </source>
</evidence>
<dbReference type="InterPro" id="IPR048534">
    <property type="entry name" value="Man2a1-like_dom"/>
</dbReference>
<dbReference type="Pfam" id="PF09261">
    <property type="entry name" value="Alpha-mann_mid"/>
    <property type="match status" value="1"/>
</dbReference>
<dbReference type="Pfam" id="PF01074">
    <property type="entry name" value="Glyco_hydro_38N"/>
    <property type="match status" value="1"/>
</dbReference>
<evidence type="ECO:0000256" key="10">
    <source>
        <dbReference type="RuleBase" id="RU361199"/>
    </source>
</evidence>
<protein>
    <recommendedName>
        <fullName evidence="10">Alpha-mannosidase</fullName>
        <ecNumber evidence="10">3.2.1.-</ecNumber>
    </recommendedName>
</protein>
<keyword evidence="6 10" id="KW-0862">Zinc</keyword>
<evidence type="ECO:0000256" key="9">
    <source>
        <dbReference type="ARBA" id="ARBA00023295"/>
    </source>
</evidence>
<feature type="domain" description="Glycoside hydrolase family 38 central" evidence="11">
    <location>
        <begin position="363"/>
        <end position="418"/>
    </location>
</feature>
<dbReference type="GO" id="GO:0046872">
    <property type="term" value="F:metal ion binding"/>
    <property type="evidence" value="ECO:0007669"/>
    <property type="project" value="UniProtKB-KW"/>
</dbReference>
<dbReference type="SUPFAM" id="SSF88713">
    <property type="entry name" value="Glycoside hydrolase/deacetylase"/>
    <property type="match status" value="1"/>
</dbReference>
<dbReference type="Proteomes" id="UP000265040">
    <property type="component" value="Chromosome 1"/>
</dbReference>
<sequence>MWRSRHVISGNVNRSHVTRLFFQHGGREAASCHITKPNMLNVHLVPHTHDDVGWLKTVDQYYYGDRNDIQHAGVQYILDSVVDQLLKNPDRRFIYVETAFFYRWWKQQSSSMQQTVKRLVNEGRLEFVNGGWCMSDEATTHYSAVIDQMTLGLRFLNDTFGACGRPRVAWHIDPFGHAREHASMFAQMGYDGFFFGRLDYQDRDHRMIEKEQELLWRASDSLTPPMADLFTGILPNGYNPPEGFCWDQLCHDPPIRDDPDLEDYNVDDVVNRFLVIANSQAMVYKTNHIIMTMGSDFQYENANLWYKNLDKLIHYVNAQQANGSKVNVLYSTPSCYLQELHRANLTWSLKRDDFFPYADDAHDFWTGYFTSRPALFPLVGLDTDFHTFREEAMAVAQHHDAVSGTEKQHVANDYARRLANGWQHCQLLISNSFAALSGSFLKRNYCDNLNISVCLPTEILNKFLVIVYNPLARPVTWPVRLPVNGTAYAVSDVKGKPVDCQVSFAINELVFQVQAPPLGYTTYSVSLIQDGPPPASTHYVHVYVLQFLRVTFDPDTGLLSSLSNLETKQSIKLTQNFYWYNASDGNNTESNQPSGAYIFRPNSSTPFIISKTAKTETIQTSVVQEVRQWFAPWVSQVVRLYADSKALELEWTVGPLPIDDNLGKEVITRLDTSIKTDRFFYTDSNGREVLQRKKDFRPTWNLKQSEPIAGNYYPINSRAFIKDDVDQLTVVTDRSQGGGSIQNGSLEIMLHRRLLYDDVRGVGEPLNETSDIFPEGLIVRGRLLLSLEHPAAAADLHRPMAEQEVLQPLLARKFRLPKRAETQPFSGLQAALPPAVHLLTLTQWDKDSVLLRLEHQFQSRESKLNSQPVTVNLQKLFSTLVVLGVSELNLSANQWKDKMTRFDWTPQKGTGPLQTGCRILLE</sequence>